<reference evidence="1" key="2">
    <citation type="submission" date="2025-03" db="EMBL/GenBank/DDBJ databases">
        <authorList>
            <consortium name="ELIXIR-Norway"/>
            <consortium name="Elixir Norway"/>
        </authorList>
    </citation>
    <scope>NUCLEOTIDE SEQUENCE</scope>
</reference>
<evidence type="ECO:0000313" key="2">
    <source>
        <dbReference type="Proteomes" id="UP001162501"/>
    </source>
</evidence>
<feature type="non-terminal residue" evidence="1">
    <location>
        <position position="135"/>
    </location>
</feature>
<reference evidence="1" key="1">
    <citation type="submission" date="2023-05" db="EMBL/GenBank/DDBJ databases">
        <authorList>
            <consortium name="ELIXIR-Norway"/>
        </authorList>
    </citation>
    <scope>NUCLEOTIDE SEQUENCE</scope>
</reference>
<organism evidence="1 2">
    <name type="scientific">Rangifer tarandus platyrhynchus</name>
    <name type="common">Svalbard reindeer</name>
    <dbReference type="NCBI Taxonomy" id="3082113"/>
    <lineage>
        <taxon>Eukaryota</taxon>
        <taxon>Metazoa</taxon>
        <taxon>Chordata</taxon>
        <taxon>Craniata</taxon>
        <taxon>Vertebrata</taxon>
        <taxon>Euteleostomi</taxon>
        <taxon>Mammalia</taxon>
        <taxon>Eutheria</taxon>
        <taxon>Laurasiatheria</taxon>
        <taxon>Artiodactyla</taxon>
        <taxon>Ruminantia</taxon>
        <taxon>Pecora</taxon>
        <taxon>Cervidae</taxon>
        <taxon>Odocoileinae</taxon>
        <taxon>Rangifer</taxon>
    </lineage>
</organism>
<evidence type="ECO:0000313" key="1">
    <source>
        <dbReference type="EMBL" id="CAM9576535.1"/>
    </source>
</evidence>
<dbReference type="EMBL" id="OX596096">
    <property type="protein sequence ID" value="CAM9576535.1"/>
    <property type="molecule type" value="Genomic_DNA"/>
</dbReference>
<proteinExistence type="predicted"/>
<protein>
    <submittedName>
        <fullName evidence="1">Uncharacterized protein</fullName>
    </submittedName>
</protein>
<dbReference type="Proteomes" id="UP001162501">
    <property type="component" value="Chromosome 12"/>
</dbReference>
<accession>A0AC59YD36</accession>
<sequence>MSLEMESLVAELGSLALLLSMRVPLPKEALVLSAYASPQITHFPVLHKSPLGGPGAAQDIATQVIKIVTILIKIVTIHGHQQLTSKATASNLLWNVCFLKPFISTTLNFGLKLTISSNAKLLAFCFFKLLIYKSL</sequence>
<gene>
    <name evidence="1" type="ORF">MRATA1EN22A_LOCUS4485</name>
</gene>
<name>A0AC59YD36_RANTA</name>